<name>A0A974S3K4_9SPHN</name>
<evidence type="ECO:0000313" key="1">
    <source>
        <dbReference type="EMBL" id="QQV76511.1"/>
    </source>
</evidence>
<proteinExistence type="predicted"/>
<dbReference type="RefSeq" id="WP_202091895.1">
    <property type="nucleotide sequence ID" value="NZ_CP061035.1"/>
</dbReference>
<gene>
    <name evidence="1" type="ORF">H5J25_13760</name>
</gene>
<sequence>MVTQTRRAPRVVREHTNMAAASAAILTRLKEEARAERRAKLSRVLAAIEPWYDWGTVETFSLKLLSDKSAGRFGDESMGEVRFFTFQWLGLHLHFEIGRTPKTVRS</sequence>
<dbReference type="Proteomes" id="UP000595894">
    <property type="component" value="Chromosome"/>
</dbReference>
<organism evidence="1 2">
    <name type="scientific">Sphingomonas aliaeris</name>
    <dbReference type="NCBI Taxonomy" id="2759526"/>
    <lineage>
        <taxon>Bacteria</taxon>
        <taxon>Pseudomonadati</taxon>
        <taxon>Pseudomonadota</taxon>
        <taxon>Alphaproteobacteria</taxon>
        <taxon>Sphingomonadales</taxon>
        <taxon>Sphingomonadaceae</taxon>
        <taxon>Sphingomonas</taxon>
    </lineage>
</organism>
<reference evidence="2" key="1">
    <citation type="submission" date="2020-09" db="EMBL/GenBank/DDBJ databases">
        <title>Sphingomonas sp., a new species isolated from pork steak.</title>
        <authorList>
            <person name="Heidler von Heilborn D."/>
        </authorList>
    </citation>
    <scope>NUCLEOTIDE SEQUENCE [LARGE SCALE GENOMIC DNA]</scope>
</reference>
<dbReference type="EMBL" id="CP061035">
    <property type="protein sequence ID" value="QQV76511.1"/>
    <property type="molecule type" value="Genomic_DNA"/>
</dbReference>
<accession>A0A974S3K4</accession>
<dbReference type="KEGG" id="sari:H5J25_13760"/>
<keyword evidence="2" id="KW-1185">Reference proteome</keyword>
<evidence type="ECO:0000313" key="2">
    <source>
        <dbReference type="Proteomes" id="UP000595894"/>
    </source>
</evidence>
<protein>
    <submittedName>
        <fullName evidence="1">Uncharacterized protein</fullName>
    </submittedName>
</protein>
<dbReference type="AlphaFoldDB" id="A0A974S3K4"/>